<keyword evidence="1" id="KW-1133">Transmembrane helix</keyword>
<dbReference type="AlphaFoldDB" id="A0A0E9U4Y9"/>
<dbReference type="EMBL" id="GBXM01047701">
    <property type="protein sequence ID" value="JAH60876.1"/>
    <property type="molecule type" value="Transcribed_RNA"/>
</dbReference>
<keyword evidence="1" id="KW-0812">Transmembrane</keyword>
<evidence type="ECO:0000256" key="1">
    <source>
        <dbReference type="SAM" id="Phobius"/>
    </source>
</evidence>
<organism evidence="2">
    <name type="scientific">Anguilla anguilla</name>
    <name type="common">European freshwater eel</name>
    <name type="synonym">Muraena anguilla</name>
    <dbReference type="NCBI Taxonomy" id="7936"/>
    <lineage>
        <taxon>Eukaryota</taxon>
        <taxon>Metazoa</taxon>
        <taxon>Chordata</taxon>
        <taxon>Craniata</taxon>
        <taxon>Vertebrata</taxon>
        <taxon>Euteleostomi</taxon>
        <taxon>Actinopterygii</taxon>
        <taxon>Neopterygii</taxon>
        <taxon>Teleostei</taxon>
        <taxon>Anguilliformes</taxon>
        <taxon>Anguillidae</taxon>
        <taxon>Anguilla</taxon>
    </lineage>
</organism>
<evidence type="ECO:0000313" key="2">
    <source>
        <dbReference type="EMBL" id="JAH60876.1"/>
    </source>
</evidence>
<reference evidence="2" key="1">
    <citation type="submission" date="2014-11" db="EMBL/GenBank/DDBJ databases">
        <authorList>
            <person name="Amaro Gonzalez C."/>
        </authorList>
    </citation>
    <scope>NUCLEOTIDE SEQUENCE</scope>
</reference>
<protein>
    <submittedName>
        <fullName evidence="2">Uncharacterized protein</fullName>
    </submittedName>
</protein>
<proteinExistence type="predicted"/>
<keyword evidence="1" id="KW-0472">Membrane</keyword>
<accession>A0A0E9U4Y9</accession>
<feature type="transmembrane region" description="Helical" evidence="1">
    <location>
        <begin position="7"/>
        <end position="26"/>
    </location>
</feature>
<reference evidence="2" key="2">
    <citation type="journal article" date="2015" name="Fish Shellfish Immunol.">
        <title>Early steps in the European eel (Anguilla anguilla)-Vibrio vulnificus interaction in the gills: Role of the RtxA13 toxin.</title>
        <authorList>
            <person name="Callol A."/>
            <person name="Pajuelo D."/>
            <person name="Ebbesson L."/>
            <person name="Teles M."/>
            <person name="MacKenzie S."/>
            <person name="Amaro C."/>
        </authorList>
    </citation>
    <scope>NUCLEOTIDE SEQUENCE</scope>
</reference>
<sequence length="43" mass="5049">MKIIIKLLNSFYTIVFILNIPFGQHLQEKLALNLYTLHYITGI</sequence>
<name>A0A0E9U4Y9_ANGAN</name>